<protein>
    <submittedName>
        <fullName evidence="1">Uncharacterized protein</fullName>
    </submittedName>
</protein>
<organism evidence="1 2">
    <name type="scientific">Portunus trituberculatus</name>
    <name type="common">Swimming crab</name>
    <name type="synonym">Neptunus trituberculatus</name>
    <dbReference type="NCBI Taxonomy" id="210409"/>
    <lineage>
        <taxon>Eukaryota</taxon>
        <taxon>Metazoa</taxon>
        <taxon>Ecdysozoa</taxon>
        <taxon>Arthropoda</taxon>
        <taxon>Crustacea</taxon>
        <taxon>Multicrustacea</taxon>
        <taxon>Malacostraca</taxon>
        <taxon>Eumalacostraca</taxon>
        <taxon>Eucarida</taxon>
        <taxon>Decapoda</taxon>
        <taxon>Pleocyemata</taxon>
        <taxon>Brachyura</taxon>
        <taxon>Eubrachyura</taxon>
        <taxon>Portunoidea</taxon>
        <taxon>Portunidae</taxon>
        <taxon>Portuninae</taxon>
        <taxon>Portunus</taxon>
    </lineage>
</organism>
<evidence type="ECO:0000313" key="2">
    <source>
        <dbReference type="Proteomes" id="UP000324222"/>
    </source>
</evidence>
<accession>A0A5B7DH90</accession>
<reference evidence="1 2" key="1">
    <citation type="submission" date="2019-05" db="EMBL/GenBank/DDBJ databases">
        <title>Another draft genome of Portunus trituberculatus and its Hox gene families provides insights of decapod evolution.</title>
        <authorList>
            <person name="Jeong J.-H."/>
            <person name="Song I."/>
            <person name="Kim S."/>
            <person name="Choi T."/>
            <person name="Kim D."/>
            <person name="Ryu S."/>
            <person name="Kim W."/>
        </authorList>
    </citation>
    <scope>NUCLEOTIDE SEQUENCE [LARGE SCALE GENOMIC DNA]</scope>
    <source>
        <tissue evidence="1">Muscle</tissue>
    </source>
</reference>
<sequence>MVDNTERSPTNITVWGISPLAGKPSHSTTLPDMAHSTEYPPNTITPWKSTCSAVSREAVIALLVHVLQKLVRLTAQCSTFGERSLYFCIVNEINMPYFGKTLVELLRSTPFKTKQY</sequence>
<gene>
    <name evidence="1" type="ORF">E2C01_013825</name>
</gene>
<dbReference type="EMBL" id="VSRR010000918">
    <property type="protein sequence ID" value="MPC20862.1"/>
    <property type="molecule type" value="Genomic_DNA"/>
</dbReference>
<proteinExistence type="predicted"/>
<name>A0A5B7DH90_PORTR</name>
<comment type="caution">
    <text evidence="1">The sequence shown here is derived from an EMBL/GenBank/DDBJ whole genome shotgun (WGS) entry which is preliminary data.</text>
</comment>
<keyword evidence="2" id="KW-1185">Reference proteome</keyword>
<dbReference type="Proteomes" id="UP000324222">
    <property type="component" value="Unassembled WGS sequence"/>
</dbReference>
<dbReference type="AlphaFoldDB" id="A0A5B7DH90"/>
<evidence type="ECO:0000313" key="1">
    <source>
        <dbReference type="EMBL" id="MPC20862.1"/>
    </source>
</evidence>